<dbReference type="Gene3D" id="3.40.50.360">
    <property type="match status" value="1"/>
</dbReference>
<dbReference type="Pfam" id="PF04055">
    <property type="entry name" value="Radical_SAM"/>
    <property type="match status" value="1"/>
</dbReference>
<keyword evidence="20" id="KW-1133">Transmembrane helix</keyword>
<evidence type="ECO:0000259" key="22">
    <source>
        <dbReference type="PROSITE" id="PS51918"/>
    </source>
</evidence>
<evidence type="ECO:0000313" key="23">
    <source>
        <dbReference type="EnsemblMetazoa" id="Aqu2.1.33661_001"/>
    </source>
</evidence>
<gene>
    <name evidence="23" type="primary">100633002</name>
</gene>
<evidence type="ECO:0000256" key="20">
    <source>
        <dbReference type="SAM" id="Phobius"/>
    </source>
</evidence>
<dbReference type="KEGG" id="aqu:100633002"/>
<keyword evidence="6" id="KW-0004">4Fe-4S</keyword>
<evidence type="ECO:0000256" key="5">
    <source>
        <dbReference type="ARBA" id="ARBA00017596"/>
    </source>
</evidence>
<dbReference type="InterPro" id="IPR008254">
    <property type="entry name" value="Flavodoxin/NO_synth"/>
</dbReference>
<dbReference type="PANTHER" id="PTHR13930">
    <property type="entry name" value="S-ADENOSYL-L-METHIONINE-DEPENDENT TRNA 4-DEMETHYLWYOSINE SYNTHASE"/>
    <property type="match status" value="1"/>
</dbReference>
<evidence type="ECO:0000256" key="12">
    <source>
        <dbReference type="ARBA" id="ARBA00023014"/>
    </source>
</evidence>
<evidence type="ECO:0000256" key="16">
    <source>
        <dbReference type="ARBA" id="ARBA00078095"/>
    </source>
</evidence>
<feature type="domain" description="Flavodoxin-like" evidence="21">
    <location>
        <begin position="56"/>
        <end position="215"/>
    </location>
</feature>
<evidence type="ECO:0000256" key="9">
    <source>
        <dbReference type="ARBA" id="ARBA00022723"/>
    </source>
</evidence>
<keyword evidence="7" id="KW-0949">S-adenosyl-L-methionine</keyword>
<dbReference type="eggNOG" id="KOG1160">
    <property type="taxonomic scope" value="Eukaryota"/>
</dbReference>
<evidence type="ECO:0000256" key="8">
    <source>
        <dbReference type="ARBA" id="ARBA00022694"/>
    </source>
</evidence>
<dbReference type="GO" id="GO:0031591">
    <property type="term" value="P:wybutosine biosynthetic process"/>
    <property type="evidence" value="ECO:0007669"/>
    <property type="project" value="TreeGrafter"/>
</dbReference>
<keyword evidence="24" id="KW-1185">Reference proteome</keyword>
<dbReference type="EnsemblMetazoa" id="Aqu2.1.33661_001">
    <property type="protein sequence ID" value="Aqu2.1.33661_001"/>
    <property type="gene ID" value="Aqu2.1.33661"/>
</dbReference>
<dbReference type="GO" id="GO:0010181">
    <property type="term" value="F:FMN binding"/>
    <property type="evidence" value="ECO:0007669"/>
    <property type="project" value="InterPro"/>
</dbReference>
<protein>
    <recommendedName>
        <fullName evidence="5">S-adenosyl-L-methionine-dependent tRNA 4-demethylwyosine synthase TYW1</fullName>
        <ecNumber evidence="4">4.1.3.44</ecNumber>
    </recommendedName>
    <alternativeName>
        <fullName evidence="18">Radical S-adenosyl methionine and flavodoxin domain-containing protein 1</fullName>
    </alternativeName>
    <alternativeName>
        <fullName evidence="16">tRNA wybutosine-synthesizing protein 1 homolog</fullName>
    </alternativeName>
    <alternativeName>
        <fullName evidence="17">tRNA-yW-synthesizing protein</fullName>
    </alternativeName>
</protein>
<feature type="compositionally biased region" description="Basic and acidic residues" evidence="19">
    <location>
        <begin position="297"/>
        <end position="313"/>
    </location>
</feature>
<keyword evidence="20" id="KW-0472">Membrane</keyword>
<dbReference type="InterPro" id="IPR034556">
    <property type="entry name" value="tRNA_wybutosine-synthase"/>
</dbReference>
<dbReference type="SFLD" id="SFLDS00029">
    <property type="entry name" value="Radical_SAM"/>
    <property type="match status" value="1"/>
</dbReference>
<comment type="pathway">
    <text evidence="2">tRNA modification; wybutosine-tRNA(Phe) biosynthesis.</text>
</comment>
<reference evidence="23" key="2">
    <citation type="submission" date="2017-05" db="UniProtKB">
        <authorList>
            <consortium name="EnsemblMetazoa"/>
        </authorList>
    </citation>
    <scope>IDENTIFICATION</scope>
</reference>
<keyword evidence="13" id="KW-0456">Lyase</keyword>
<proteinExistence type="inferred from homology"/>
<evidence type="ECO:0000256" key="3">
    <source>
        <dbReference type="ARBA" id="ARBA00010115"/>
    </source>
</evidence>
<dbReference type="Gene3D" id="3.20.20.70">
    <property type="entry name" value="Aldolase class I"/>
    <property type="match status" value="1"/>
</dbReference>
<evidence type="ECO:0000256" key="1">
    <source>
        <dbReference type="ARBA" id="ARBA00001966"/>
    </source>
</evidence>
<dbReference type="InterPro" id="IPR013785">
    <property type="entry name" value="Aldolase_TIM"/>
</dbReference>
<dbReference type="GO" id="GO:0102521">
    <property type="term" value="F:tRNA-4-demethylwyosine synthase activity"/>
    <property type="evidence" value="ECO:0007669"/>
    <property type="project" value="UniProtKB-EC"/>
</dbReference>
<evidence type="ECO:0000259" key="21">
    <source>
        <dbReference type="PROSITE" id="PS50902"/>
    </source>
</evidence>
<dbReference type="SUPFAM" id="SSF52218">
    <property type="entry name" value="Flavoproteins"/>
    <property type="match status" value="1"/>
</dbReference>
<accession>A0A1X7V140</accession>
<feature type="compositionally biased region" description="Polar residues" evidence="19">
    <location>
        <begin position="238"/>
        <end position="247"/>
    </location>
</feature>
<feature type="region of interest" description="Disordered" evidence="19">
    <location>
        <begin position="223"/>
        <end position="283"/>
    </location>
</feature>
<evidence type="ECO:0000256" key="13">
    <source>
        <dbReference type="ARBA" id="ARBA00023239"/>
    </source>
</evidence>
<dbReference type="STRING" id="400682.A0A1X7V140"/>
<comment type="catalytic activity">
    <reaction evidence="15">
        <text>N(1)-methylguanosine(37) in tRNA(Phe) + pyruvate + S-adenosyl-L-methionine = 4-demethylwyosine(37) in tRNA(Phe) + 5'-deoxyadenosine + L-methionine + CO2 + H2O</text>
        <dbReference type="Rhea" id="RHEA:36347"/>
        <dbReference type="Rhea" id="RHEA-COMP:10164"/>
        <dbReference type="Rhea" id="RHEA-COMP:10165"/>
        <dbReference type="ChEBI" id="CHEBI:15361"/>
        <dbReference type="ChEBI" id="CHEBI:15377"/>
        <dbReference type="ChEBI" id="CHEBI:16526"/>
        <dbReference type="ChEBI" id="CHEBI:17319"/>
        <dbReference type="ChEBI" id="CHEBI:57844"/>
        <dbReference type="ChEBI" id="CHEBI:59789"/>
        <dbReference type="ChEBI" id="CHEBI:64315"/>
        <dbReference type="ChEBI" id="CHEBI:73542"/>
        <dbReference type="EC" id="4.1.3.44"/>
    </reaction>
</comment>
<dbReference type="SFLD" id="SFLDG01071">
    <property type="entry name" value="tRNA_wybutosine-synthesizing"/>
    <property type="match status" value="1"/>
</dbReference>
<feature type="transmembrane region" description="Helical" evidence="20">
    <location>
        <begin position="20"/>
        <end position="39"/>
    </location>
</feature>
<feature type="compositionally biased region" description="Acidic residues" evidence="19">
    <location>
        <begin position="261"/>
        <end position="283"/>
    </location>
</feature>
<sequence>MATTPYLFVDVFLDISKEISLSLLFICSIVLLASFYWLYRRPSLPSKVKRTGPLSVRVLYASQTGTGKRFAEQLMSEIKLRGFHCSVSDVSHIDPDEEFTTPELSPRSLYVFLISTYSEGFPPDSARWVFQWLRESVDDCRVSKSLLSGLCFAVFGCGNSLYKDHYNMAAKNLFDWLVQLSAKSVCQLGLGDANVSQSEHGGLSNDFAAWKNQFLESLERLRNESDENRTKASDHNSKFYSNQNGNESRQDGSESLRGVSYEEDLDGSSTDDEGVGSEDDVVDVEDIGDMMVKMKKASADNKRQNEKKKREMVTPEIRQSLTKQGYRIIGSHSGVKLCRWTKSMLRGRGGCYKHSFYGIESHRCMETTPSLACANKCVFCWRHHTNPVGTEWVWPMDGPERIAQEALANHYQMIKEYRGVPGVRGERLAEGMKVKHCALSLVGEPIMYPEINKLIGLLHEKKISTFLVTNAQFPDAIRTLSPVTQLYVSVDASTKESLKKIDRPLFKDYWSRFIDSLKALADKGQRTVYRLTLVKQWNTDELEGYAELVSLGQPDFIEIKGVTYCGESKASSLTMANVPWHDEVLTFVKELADLLPDYEMACEHEHSNCVLLSHRKFFIDGKWHTWIDYDKFHELNTHYNDTAGSKSFTALDYMAVTPSWSLIGSAERGFDPGETRWTRKSKRKAESGC</sequence>
<keyword evidence="11" id="KW-0408">Iron</keyword>
<feature type="domain" description="Radical SAM core" evidence="22">
    <location>
        <begin position="357"/>
        <end position="601"/>
    </location>
</feature>
<organism evidence="23">
    <name type="scientific">Amphimedon queenslandica</name>
    <name type="common">Sponge</name>
    <dbReference type="NCBI Taxonomy" id="400682"/>
    <lineage>
        <taxon>Eukaryota</taxon>
        <taxon>Metazoa</taxon>
        <taxon>Porifera</taxon>
        <taxon>Demospongiae</taxon>
        <taxon>Heteroscleromorpha</taxon>
        <taxon>Haplosclerida</taxon>
        <taxon>Niphatidae</taxon>
        <taxon>Amphimedon</taxon>
    </lineage>
</organism>
<dbReference type="AlphaFoldDB" id="A0A1X7V140"/>
<dbReference type="InterPro" id="IPR007197">
    <property type="entry name" value="rSAM"/>
</dbReference>
<evidence type="ECO:0000256" key="18">
    <source>
        <dbReference type="ARBA" id="ARBA00082357"/>
    </source>
</evidence>
<dbReference type="CDD" id="cd01335">
    <property type="entry name" value="Radical_SAM"/>
    <property type="match status" value="1"/>
</dbReference>
<dbReference type="SFLD" id="SFLDF00284">
    <property type="entry name" value="tRNA_wybutosine-synthesizing"/>
    <property type="match status" value="1"/>
</dbReference>
<dbReference type="PROSITE" id="PS50902">
    <property type="entry name" value="FLAVODOXIN_LIKE"/>
    <property type="match status" value="1"/>
</dbReference>
<evidence type="ECO:0000313" key="24">
    <source>
        <dbReference type="Proteomes" id="UP000007879"/>
    </source>
</evidence>
<comment type="function">
    <text evidence="14">Probable component of the wybutosine biosynthesis pathway. Wybutosine is a hyper modified guanosine with a tricyclic base found at the 3'-position adjacent to the anticodon of eukaryotic phenylalanine tRNA. Catalyzes the condensation of N-methylguanine with 2 carbon atoms from pyruvate to form the tricyclic 4-demethylwyosine, an intermediate in wybutosine biosynthesis.</text>
</comment>
<evidence type="ECO:0000256" key="19">
    <source>
        <dbReference type="SAM" id="MobiDB-lite"/>
    </source>
</evidence>
<evidence type="ECO:0000256" key="7">
    <source>
        <dbReference type="ARBA" id="ARBA00022691"/>
    </source>
</evidence>
<dbReference type="InterPro" id="IPR013917">
    <property type="entry name" value="tRNA_wybutosine-synth"/>
</dbReference>
<keyword evidence="9" id="KW-0479">Metal-binding</keyword>
<feature type="compositionally biased region" description="Basic and acidic residues" evidence="19">
    <location>
        <begin position="223"/>
        <end position="237"/>
    </location>
</feature>
<name>A0A1X7V140_AMPQE</name>
<dbReference type="EnsemblMetazoa" id="XM_019995601.1">
    <property type="protein sequence ID" value="XP_019851160.1"/>
    <property type="gene ID" value="LOC100633002"/>
</dbReference>
<feature type="region of interest" description="Disordered" evidence="19">
    <location>
        <begin position="295"/>
        <end position="314"/>
    </location>
</feature>
<dbReference type="GO" id="GO:0051539">
    <property type="term" value="F:4 iron, 4 sulfur cluster binding"/>
    <property type="evidence" value="ECO:0007669"/>
    <property type="project" value="UniProtKB-KW"/>
</dbReference>
<dbReference type="InterPro" id="IPR058240">
    <property type="entry name" value="rSAM_sf"/>
</dbReference>
<evidence type="ECO:0000256" key="10">
    <source>
        <dbReference type="ARBA" id="ARBA00022741"/>
    </source>
</evidence>
<keyword evidence="8" id="KW-0819">tRNA processing</keyword>
<dbReference type="FunFam" id="3.20.20.70:FF:000196">
    <property type="entry name" value="S-adenosyl-L-methionine-dependent tRNA 4-demethylwyosine synthase"/>
    <property type="match status" value="1"/>
</dbReference>
<comment type="similarity">
    <text evidence="3">Belongs to the TYW1 family.</text>
</comment>
<dbReference type="EC" id="4.1.3.44" evidence="4"/>
<keyword evidence="10" id="KW-0547">Nucleotide-binding</keyword>
<comment type="cofactor">
    <cofactor evidence="1">
        <name>[4Fe-4S] cluster</name>
        <dbReference type="ChEBI" id="CHEBI:49883"/>
    </cofactor>
</comment>
<evidence type="ECO:0000256" key="11">
    <source>
        <dbReference type="ARBA" id="ARBA00023004"/>
    </source>
</evidence>
<evidence type="ECO:0000256" key="4">
    <source>
        <dbReference type="ARBA" id="ARBA00012821"/>
    </source>
</evidence>
<dbReference type="PROSITE" id="PS51918">
    <property type="entry name" value="RADICAL_SAM"/>
    <property type="match status" value="1"/>
</dbReference>
<dbReference type="UniPathway" id="UPA00375"/>
<dbReference type="SUPFAM" id="SSF102114">
    <property type="entry name" value="Radical SAM enzymes"/>
    <property type="match status" value="1"/>
</dbReference>
<evidence type="ECO:0000256" key="14">
    <source>
        <dbReference type="ARBA" id="ARBA00025368"/>
    </source>
</evidence>
<evidence type="ECO:0000256" key="15">
    <source>
        <dbReference type="ARBA" id="ARBA00049466"/>
    </source>
</evidence>
<dbReference type="Pfam" id="PF08608">
    <property type="entry name" value="Wyosine_form"/>
    <property type="match status" value="1"/>
</dbReference>
<dbReference type="OrthoDB" id="271553at2759"/>
<keyword evidence="20" id="KW-0812">Transmembrane</keyword>
<dbReference type="PRINTS" id="PR00369">
    <property type="entry name" value="FLAVODOXIN"/>
</dbReference>
<dbReference type="PANTHER" id="PTHR13930:SF0">
    <property type="entry name" value="S-ADENOSYL-L-METHIONINE-DEPENDENT TRNA 4-DEMETHYLWYOSINE SYNTHASE TYW1-RELATED"/>
    <property type="match status" value="1"/>
</dbReference>
<evidence type="ECO:0000256" key="17">
    <source>
        <dbReference type="ARBA" id="ARBA00081169"/>
    </source>
</evidence>
<dbReference type="InterPro" id="IPR001094">
    <property type="entry name" value="Flavdoxin-like"/>
</dbReference>
<reference evidence="24" key="1">
    <citation type="journal article" date="2010" name="Nature">
        <title>The Amphimedon queenslandica genome and the evolution of animal complexity.</title>
        <authorList>
            <person name="Srivastava M."/>
            <person name="Simakov O."/>
            <person name="Chapman J."/>
            <person name="Fahey B."/>
            <person name="Gauthier M.E."/>
            <person name="Mitros T."/>
            <person name="Richards G.S."/>
            <person name="Conaco C."/>
            <person name="Dacre M."/>
            <person name="Hellsten U."/>
            <person name="Larroux C."/>
            <person name="Putnam N.H."/>
            <person name="Stanke M."/>
            <person name="Adamska M."/>
            <person name="Darling A."/>
            <person name="Degnan S.M."/>
            <person name="Oakley T.H."/>
            <person name="Plachetzki D.C."/>
            <person name="Zhai Y."/>
            <person name="Adamski M."/>
            <person name="Calcino A."/>
            <person name="Cummins S.F."/>
            <person name="Goodstein D.M."/>
            <person name="Harris C."/>
            <person name="Jackson D.J."/>
            <person name="Leys S.P."/>
            <person name="Shu S."/>
            <person name="Woodcroft B.J."/>
            <person name="Vervoort M."/>
            <person name="Kosik K.S."/>
            <person name="Manning G."/>
            <person name="Degnan B.M."/>
            <person name="Rokhsar D.S."/>
        </authorList>
    </citation>
    <scope>NUCLEOTIDE SEQUENCE [LARGE SCALE GENOMIC DNA]</scope>
</reference>
<dbReference type="InParanoid" id="A0A1X7V140"/>
<evidence type="ECO:0000256" key="6">
    <source>
        <dbReference type="ARBA" id="ARBA00022485"/>
    </source>
</evidence>
<dbReference type="InterPro" id="IPR029039">
    <property type="entry name" value="Flavoprotein-like_sf"/>
</dbReference>
<dbReference type="Proteomes" id="UP000007879">
    <property type="component" value="Unassembled WGS sequence"/>
</dbReference>
<dbReference type="Pfam" id="PF00258">
    <property type="entry name" value="Flavodoxin_1"/>
    <property type="match status" value="1"/>
</dbReference>
<keyword evidence="12" id="KW-0411">Iron-sulfur</keyword>
<dbReference type="GO" id="GO:0046872">
    <property type="term" value="F:metal ion binding"/>
    <property type="evidence" value="ECO:0007669"/>
    <property type="project" value="UniProtKB-KW"/>
</dbReference>
<evidence type="ECO:0000256" key="2">
    <source>
        <dbReference type="ARBA" id="ARBA00004797"/>
    </source>
</evidence>